<protein>
    <recommendedName>
        <fullName evidence="1">Baseplate J-like central domain-containing protein</fullName>
    </recommendedName>
</protein>
<evidence type="ECO:0000313" key="2">
    <source>
        <dbReference type="EMBL" id="EKB25900.1"/>
    </source>
</evidence>
<dbReference type="RefSeq" id="WP_005308727.1">
    <property type="nucleotide sequence ID" value="NZ_JDWD01000183.1"/>
</dbReference>
<reference evidence="2 3" key="1">
    <citation type="submission" date="2012-06" db="EMBL/GenBank/DDBJ databases">
        <title>The Genome Sequence of Aeromonas hydrophila SSU.</title>
        <authorList>
            <consortium name="The Broad Institute Genome Sequencing Platform"/>
            <person name="Earl A."/>
            <person name="Ward D."/>
            <person name="Feldgarden M."/>
            <person name="Gevers D."/>
            <person name="Chopra A."/>
            <person name="Walker B."/>
            <person name="Young S.K."/>
            <person name="Zeng Q."/>
            <person name="Gargeya S."/>
            <person name="Fitzgerald M."/>
            <person name="Haas B."/>
            <person name="Abouelleil A."/>
            <person name="Alvarado L."/>
            <person name="Arachchi H.M."/>
            <person name="Berlin A.M."/>
            <person name="Chapman S.B."/>
            <person name="Goldberg J."/>
            <person name="Griggs A."/>
            <person name="Gujja S."/>
            <person name="Hansen M."/>
            <person name="Howarth C."/>
            <person name="Imamovic A."/>
            <person name="Larimer J."/>
            <person name="McCowan C."/>
            <person name="Montmayeur A."/>
            <person name="Murphy C."/>
            <person name="Neiman D."/>
            <person name="Pearson M."/>
            <person name="Priest M."/>
            <person name="Roberts A."/>
            <person name="Saif S."/>
            <person name="Shea T."/>
            <person name="Sisk P."/>
            <person name="Sykes S."/>
            <person name="Wortman J."/>
            <person name="Nusbaum C."/>
            <person name="Birren B."/>
        </authorList>
    </citation>
    <scope>NUCLEOTIDE SEQUENCE [LARGE SCALE GENOMIC DNA]</scope>
    <source>
        <strain evidence="2 3">SSU</strain>
    </source>
</reference>
<dbReference type="Pfam" id="PF26078">
    <property type="entry name" value="Baseplate_J_M"/>
    <property type="match status" value="1"/>
</dbReference>
<keyword evidence="3" id="KW-1185">Reference proteome</keyword>
<dbReference type="PIRSF" id="PIRSF020481">
    <property type="entry name" value="BAP"/>
    <property type="match status" value="1"/>
</dbReference>
<dbReference type="PATRIC" id="fig|1073377.4.peg.4256"/>
<dbReference type="HOGENOM" id="CLU_046415_0_0_6"/>
<feature type="domain" description="Baseplate J-like central" evidence="1">
    <location>
        <begin position="137"/>
        <end position="209"/>
    </location>
</feature>
<comment type="caution">
    <text evidence="2">The sequence shown here is derived from an EMBL/GenBank/DDBJ whole genome shotgun (WGS) entry which is preliminary data.</text>
</comment>
<dbReference type="Proteomes" id="UP000005149">
    <property type="component" value="Unassembled WGS sequence"/>
</dbReference>
<organism evidence="2 3">
    <name type="scientific">Aeromonas dhakensis</name>
    <dbReference type="NCBI Taxonomy" id="196024"/>
    <lineage>
        <taxon>Bacteria</taxon>
        <taxon>Pseudomonadati</taxon>
        <taxon>Pseudomonadota</taxon>
        <taxon>Gammaproteobacteria</taxon>
        <taxon>Aeromonadales</taxon>
        <taxon>Aeromonadaceae</taxon>
        <taxon>Aeromonas</taxon>
    </lineage>
</organism>
<dbReference type="PANTHER" id="PTHR35862">
    <property type="entry name" value="FELS-2 PROPHAGE PROTEIN"/>
    <property type="match status" value="1"/>
</dbReference>
<sequence>MSAIDLSKLPPPDVVELLDFEAILAERKASLIARYPADQQAAIAATLALESEPLTKMLQENAYRELILRASINSASVANMVAWAEKADLDNLVANWNVERLVAQRGEDTATPPIPTIMESDAALRERSLLAWDALSVAGPREAYRYHARTADGAVMDAEPTSPSPGVVDVYILAATGNGTPSAELLTKVATYLTDEDRVPLTDNVHVKAAQVLPYTLAIRLFIPAAGPSAAAITAEAERRLLEVINPRRRIGVEVPRSLLDSALHVQGVTKVELVGWEDITPAKHQAAWCSGYTIEQVIQ</sequence>
<dbReference type="AlphaFoldDB" id="K1J2T6"/>
<evidence type="ECO:0000259" key="1">
    <source>
        <dbReference type="Pfam" id="PF26078"/>
    </source>
</evidence>
<proteinExistence type="predicted"/>
<dbReference type="PANTHER" id="PTHR35862:SF1">
    <property type="entry name" value="FELS-2 PROPHAGE PROTEIN"/>
    <property type="match status" value="1"/>
</dbReference>
<dbReference type="InterPro" id="IPR058531">
    <property type="entry name" value="Baseplate_J_M"/>
</dbReference>
<name>K1J2T6_9GAMM</name>
<evidence type="ECO:0000313" key="3">
    <source>
        <dbReference type="Proteomes" id="UP000005149"/>
    </source>
</evidence>
<dbReference type="InterPro" id="IPR052726">
    <property type="entry name" value="Phage_Baseplate_Hub"/>
</dbReference>
<accession>K1J2T6</accession>
<gene>
    <name evidence="2" type="ORF">HMPREF1171_04190</name>
</gene>
<dbReference type="EMBL" id="AGWR01000040">
    <property type="protein sequence ID" value="EKB25900.1"/>
    <property type="molecule type" value="Genomic_DNA"/>
</dbReference>
<dbReference type="InterPro" id="IPR014507">
    <property type="entry name" value="Baseplate_assembly_J_pred"/>
</dbReference>